<accession>A0ACC2M3X6</accession>
<gene>
    <name evidence="1" type="ORF">MRB53_016720</name>
</gene>
<dbReference type="Proteomes" id="UP001234297">
    <property type="component" value="Chromosome 5"/>
</dbReference>
<organism evidence="1 2">
    <name type="scientific">Persea americana</name>
    <name type="common">Avocado</name>
    <dbReference type="NCBI Taxonomy" id="3435"/>
    <lineage>
        <taxon>Eukaryota</taxon>
        <taxon>Viridiplantae</taxon>
        <taxon>Streptophyta</taxon>
        <taxon>Embryophyta</taxon>
        <taxon>Tracheophyta</taxon>
        <taxon>Spermatophyta</taxon>
        <taxon>Magnoliopsida</taxon>
        <taxon>Magnoliidae</taxon>
        <taxon>Laurales</taxon>
        <taxon>Lauraceae</taxon>
        <taxon>Persea</taxon>
    </lineage>
</organism>
<reference evidence="1 2" key="1">
    <citation type="journal article" date="2022" name="Hortic Res">
        <title>A haplotype resolved chromosomal level avocado genome allows analysis of novel avocado genes.</title>
        <authorList>
            <person name="Nath O."/>
            <person name="Fletcher S.J."/>
            <person name="Hayward A."/>
            <person name="Shaw L.M."/>
            <person name="Masouleh A.K."/>
            <person name="Furtado A."/>
            <person name="Henry R.J."/>
            <person name="Mitter N."/>
        </authorList>
    </citation>
    <scope>NUCLEOTIDE SEQUENCE [LARGE SCALE GENOMIC DNA]</scope>
    <source>
        <strain evidence="2">cv. Hass</strain>
    </source>
</reference>
<comment type="caution">
    <text evidence="1">The sequence shown here is derived from an EMBL/GenBank/DDBJ whole genome shotgun (WGS) entry which is preliminary data.</text>
</comment>
<sequence length="71" mass="8155">MKEQTGEEETERRRSSCRLSNMSNGLAIFSYWKALARLPTSSRSNSSECRASSNNKHQTPQRNSHHTNRCL</sequence>
<name>A0ACC2M3X6_PERAE</name>
<dbReference type="EMBL" id="CM056813">
    <property type="protein sequence ID" value="KAJ8640026.1"/>
    <property type="molecule type" value="Genomic_DNA"/>
</dbReference>
<proteinExistence type="predicted"/>
<evidence type="ECO:0000313" key="2">
    <source>
        <dbReference type="Proteomes" id="UP001234297"/>
    </source>
</evidence>
<keyword evidence="2" id="KW-1185">Reference proteome</keyword>
<evidence type="ECO:0000313" key="1">
    <source>
        <dbReference type="EMBL" id="KAJ8640026.1"/>
    </source>
</evidence>
<protein>
    <submittedName>
        <fullName evidence="1">Uncharacterized protein</fullName>
    </submittedName>
</protein>